<keyword evidence="2" id="KW-0269">Exonuclease</keyword>
<keyword evidence="3" id="KW-1185">Reference proteome</keyword>
<dbReference type="PANTHER" id="PTHR30231">
    <property type="entry name" value="DNA POLYMERASE III SUBUNIT EPSILON"/>
    <property type="match status" value="1"/>
</dbReference>
<accession>A0A1S2LJJ0</accession>
<evidence type="ECO:0000313" key="2">
    <source>
        <dbReference type="EMBL" id="OIJ12698.1"/>
    </source>
</evidence>
<dbReference type="Pfam" id="PF00533">
    <property type="entry name" value="BRCT"/>
    <property type="match status" value="1"/>
</dbReference>
<dbReference type="InterPro" id="IPR036420">
    <property type="entry name" value="BRCT_dom_sf"/>
</dbReference>
<dbReference type="GO" id="GO:0005829">
    <property type="term" value="C:cytosol"/>
    <property type="evidence" value="ECO:0007669"/>
    <property type="project" value="TreeGrafter"/>
</dbReference>
<organism evidence="2 3">
    <name type="scientific">Anaerobacillus alkalilacustris</name>
    <dbReference type="NCBI Taxonomy" id="393763"/>
    <lineage>
        <taxon>Bacteria</taxon>
        <taxon>Bacillati</taxon>
        <taxon>Bacillota</taxon>
        <taxon>Bacilli</taxon>
        <taxon>Bacillales</taxon>
        <taxon>Bacillaceae</taxon>
        <taxon>Anaerobacillus</taxon>
    </lineage>
</organism>
<dbReference type="PANTHER" id="PTHR30231:SF42">
    <property type="entry name" value="EXONUCLEASE"/>
    <property type="match status" value="1"/>
</dbReference>
<protein>
    <submittedName>
        <fullName evidence="2">Exonuclease</fullName>
    </submittedName>
</protein>
<dbReference type="InterPro" id="IPR001357">
    <property type="entry name" value="BRCT_dom"/>
</dbReference>
<dbReference type="AlphaFoldDB" id="A0A1S2LJJ0"/>
<dbReference type="Pfam" id="PF00929">
    <property type="entry name" value="RNase_T"/>
    <property type="match status" value="1"/>
</dbReference>
<name>A0A1S2LJJ0_9BACI</name>
<dbReference type="SMART" id="SM00479">
    <property type="entry name" value="EXOIII"/>
    <property type="match status" value="1"/>
</dbReference>
<dbReference type="CDD" id="cd17748">
    <property type="entry name" value="BRCT_DNA_ligase_like"/>
    <property type="match status" value="1"/>
</dbReference>
<dbReference type="SUPFAM" id="SSF52113">
    <property type="entry name" value="BRCT domain"/>
    <property type="match status" value="1"/>
</dbReference>
<dbReference type="Proteomes" id="UP000179524">
    <property type="component" value="Unassembled WGS sequence"/>
</dbReference>
<dbReference type="GO" id="GO:0008408">
    <property type="term" value="F:3'-5' exonuclease activity"/>
    <property type="evidence" value="ECO:0007669"/>
    <property type="project" value="TreeGrafter"/>
</dbReference>
<dbReference type="EMBL" id="MLQR01000030">
    <property type="protein sequence ID" value="OIJ12698.1"/>
    <property type="molecule type" value="Genomic_DNA"/>
</dbReference>
<dbReference type="SUPFAM" id="SSF53098">
    <property type="entry name" value="Ribonuclease H-like"/>
    <property type="match status" value="1"/>
</dbReference>
<gene>
    <name evidence="2" type="ORF">BKP37_12930</name>
</gene>
<keyword evidence="2" id="KW-0540">Nuclease</keyword>
<feature type="domain" description="BRCT" evidence="1">
    <location>
        <begin position="225"/>
        <end position="322"/>
    </location>
</feature>
<reference evidence="2 3" key="1">
    <citation type="submission" date="2016-10" db="EMBL/GenBank/DDBJ databases">
        <title>Draft genome sequences of four alkaliphilic bacteria belonging to the Anaerobacillus genus.</title>
        <authorList>
            <person name="Bassil N.M."/>
            <person name="Lloyd J.R."/>
        </authorList>
    </citation>
    <scope>NUCLEOTIDE SEQUENCE [LARGE SCALE GENOMIC DNA]</scope>
    <source>
        <strain evidence="2 3">DSM 18345</strain>
    </source>
</reference>
<dbReference type="InterPro" id="IPR036397">
    <property type="entry name" value="RNaseH_sf"/>
</dbReference>
<evidence type="ECO:0000259" key="1">
    <source>
        <dbReference type="PROSITE" id="PS50172"/>
    </source>
</evidence>
<dbReference type="InterPro" id="IPR012337">
    <property type="entry name" value="RNaseH-like_sf"/>
</dbReference>
<dbReference type="PROSITE" id="PS50172">
    <property type="entry name" value="BRCT"/>
    <property type="match status" value="1"/>
</dbReference>
<evidence type="ECO:0000313" key="3">
    <source>
        <dbReference type="Proteomes" id="UP000179524"/>
    </source>
</evidence>
<keyword evidence="2" id="KW-0378">Hydrolase</keyword>
<dbReference type="GO" id="GO:0003676">
    <property type="term" value="F:nucleic acid binding"/>
    <property type="evidence" value="ECO:0007669"/>
    <property type="project" value="InterPro"/>
</dbReference>
<sequence>MLHSYDFIAIDFEIANHNYSSACSLGMVFVDERKIVDEKYYLIQPPNLELDEEFSKIHSLTLDQLSTAPLFHEVWDEIKPFFNDDSLIIAHNAQFDMNTLKNCLIENSLNVPNFKYVCSIPISTRACRGEGIGSSLKERTKRFGITLDDHHHALSDARACAELVIKCLEVKKRKTIHSYCKTYSSIPVKLFSDLKTQSTFLIRGKRKKFDSVKIAEITPTTSNIDNNHPFYNRLFVFTGNLETIDRKNAMQKVVDVGGIIKSGVTKNTDYIIVGKQDLSIVGKDGLSSKERKAYELIEKGINIKVLNEDQFLKNLKLISNLK</sequence>
<dbReference type="Gene3D" id="3.30.420.10">
    <property type="entry name" value="Ribonuclease H-like superfamily/Ribonuclease H"/>
    <property type="match status" value="1"/>
</dbReference>
<comment type="caution">
    <text evidence="2">The sequence shown here is derived from an EMBL/GenBank/DDBJ whole genome shotgun (WGS) entry which is preliminary data.</text>
</comment>
<dbReference type="InterPro" id="IPR013520">
    <property type="entry name" value="Ribonucl_H"/>
</dbReference>
<proteinExistence type="predicted"/>
<dbReference type="Gene3D" id="3.40.50.10190">
    <property type="entry name" value="BRCT domain"/>
    <property type="match status" value="1"/>
</dbReference>